<dbReference type="PANTHER" id="PTHR35971:SF5">
    <property type="entry name" value="OBSCURIN LIKE CYTOSKELETAL ADAPTOR 1"/>
    <property type="match status" value="1"/>
</dbReference>
<evidence type="ECO:0000256" key="1">
    <source>
        <dbReference type="ARBA" id="ARBA00004496"/>
    </source>
</evidence>
<dbReference type="InterPro" id="IPR013098">
    <property type="entry name" value="Ig_I-set"/>
</dbReference>
<gene>
    <name evidence="8" type="ORF">chiPu_0023429</name>
</gene>
<dbReference type="SMART" id="SM00409">
    <property type="entry name" value="IG"/>
    <property type="match status" value="2"/>
</dbReference>
<evidence type="ECO:0000259" key="7">
    <source>
        <dbReference type="PROSITE" id="PS50835"/>
    </source>
</evidence>
<dbReference type="GO" id="GO:0005737">
    <property type="term" value="C:cytoplasm"/>
    <property type="evidence" value="ECO:0007669"/>
    <property type="project" value="UniProtKB-SubCell"/>
</dbReference>
<dbReference type="InterPro" id="IPR003599">
    <property type="entry name" value="Ig_sub"/>
</dbReference>
<evidence type="ECO:0000313" key="9">
    <source>
        <dbReference type="Proteomes" id="UP000287033"/>
    </source>
</evidence>
<dbReference type="PANTHER" id="PTHR35971">
    <property type="entry name" value="SI:DKEY-31G6.6"/>
    <property type="match status" value="1"/>
</dbReference>
<dbReference type="AlphaFoldDB" id="A0A401TB44"/>
<dbReference type="InterPro" id="IPR013783">
    <property type="entry name" value="Ig-like_fold"/>
</dbReference>
<keyword evidence="5" id="KW-1015">Disulfide bond</keyword>
<dbReference type="SUPFAM" id="SSF48726">
    <property type="entry name" value="Immunoglobulin"/>
    <property type="match status" value="2"/>
</dbReference>
<dbReference type="PROSITE" id="PS50835">
    <property type="entry name" value="IG_LIKE"/>
    <property type="match status" value="1"/>
</dbReference>
<evidence type="ECO:0000256" key="2">
    <source>
        <dbReference type="ARBA" id="ARBA00022490"/>
    </source>
</evidence>
<feature type="domain" description="Ig-like" evidence="7">
    <location>
        <begin position="2"/>
        <end position="93"/>
    </location>
</feature>
<proteinExistence type="predicted"/>
<protein>
    <recommendedName>
        <fullName evidence="7">Ig-like domain-containing protein</fullName>
    </recommendedName>
</protein>
<reference evidence="8 9" key="1">
    <citation type="journal article" date="2018" name="Nat. Ecol. Evol.">
        <title>Shark genomes provide insights into elasmobranch evolution and the origin of vertebrates.</title>
        <authorList>
            <person name="Hara Y"/>
            <person name="Yamaguchi K"/>
            <person name="Onimaru K"/>
            <person name="Kadota M"/>
            <person name="Koyanagi M"/>
            <person name="Keeley SD"/>
            <person name="Tatsumi K"/>
            <person name="Tanaka K"/>
            <person name="Motone F"/>
            <person name="Kageyama Y"/>
            <person name="Nozu R"/>
            <person name="Adachi N"/>
            <person name="Nishimura O"/>
            <person name="Nakagawa R"/>
            <person name="Tanegashima C"/>
            <person name="Kiyatake I"/>
            <person name="Matsumoto R"/>
            <person name="Murakumo K"/>
            <person name="Nishida K"/>
            <person name="Terakita A"/>
            <person name="Kuratani S"/>
            <person name="Sato K"/>
            <person name="Hyodo S Kuraku.S."/>
        </authorList>
    </citation>
    <scope>NUCLEOTIDE SEQUENCE [LARGE SCALE GENOMIC DNA]</scope>
</reference>
<dbReference type="FunFam" id="2.60.40.10:FF:000211">
    <property type="entry name" value="Obscurin-like protein 1"/>
    <property type="match status" value="1"/>
</dbReference>
<dbReference type="STRING" id="137246.A0A401TB44"/>
<evidence type="ECO:0000256" key="4">
    <source>
        <dbReference type="ARBA" id="ARBA00022737"/>
    </source>
</evidence>
<sequence length="181" mass="20116">LPVKIVKPLRDKTALEKHKVILECKVSKPHANVCWYRGGEELYASSKYEICSEDCYRQLVIHDVSFEDEATYTCDAFDDCSSAKVLVEEQAILIMKELVDMEVTAPNAIQLECEVSVPTIRAPQWSLNGQLLQNGDGVRIENRGTIQRLILSNTSPDMSGVVKFTAGKARCSAKLTVKGKP</sequence>
<evidence type="ECO:0000256" key="5">
    <source>
        <dbReference type="ARBA" id="ARBA00023157"/>
    </source>
</evidence>
<name>A0A401TB44_CHIPU</name>
<dbReference type="EMBL" id="BEZZ01020761">
    <property type="protein sequence ID" value="GCC39896.1"/>
    <property type="molecule type" value="Genomic_DNA"/>
</dbReference>
<dbReference type="Gene3D" id="2.60.40.10">
    <property type="entry name" value="Immunoglobulins"/>
    <property type="match status" value="2"/>
</dbReference>
<dbReference type="Proteomes" id="UP000287033">
    <property type="component" value="Unassembled WGS sequence"/>
</dbReference>
<dbReference type="OrthoDB" id="9355041at2759"/>
<evidence type="ECO:0000313" key="8">
    <source>
        <dbReference type="EMBL" id="GCC39896.1"/>
    </source>
</evidence>
<keyword evidence="2" id="KW-0963">Cytoplasm</keyword>
<comment type="caution">
    <text evidence="8">The sequence shown here is derived from an EMBL/GenBank/DDBJ whole genome shotgun (WGS) entry which is preliminary data.</text>
</comment>
<feature type="non-terminal residue" evidence="8">
    <location>
        <position position="1"/>
    </location>
</feature>
<dbReference type="InterPro" id="IPR052385">
    <property type="entry name" value="Obscurin/Obscurin-like_Reg"/>
</dbReference>
<dbReference type="InterPro" id="IPR007110">
    <property type="entry name" value="Ig-like_dom"/>
</dbReference>
<dbReference type="InterPro" id="IPR036179">
    <property type="entry name" value="Ig-like_dom_sf"/>
</dbReference>
<comment type="subcellular location">
    <subcellularLocation>
        <location evidence="1">Cytoplasm</location>
    </subcellularLocation>
</comment>
<keyword evidence="6" id="KW-0393">Immunoglobulin domain</keyword>
<accession>A0A401TB44</accession>
<evidence type="ECO:0000256" key="3">
    <source>
        <dbReference type="ARBA" id="ARBA00022553"/>
    </source>
</evidence>
<evidence type="ECO:0000256" key="6">
    <source>
        <dbReference type="ARBA" id="ARBA00023319"/>
    </source>
</evidence>
<keyword evidence="4" id="KW-0677">Repeat</keyword>
<keyword evidence="9" id="KW-1185">Reference proteome</keyword>
<dbReference type="OMA" id="HLECIAD"/>
<keyword evidence="3" id="KW-0597">Phosphoprotein</keyword>
<organism evidence="8 9">
    <name type="scientific">Chiloscyllium punctatum</name>
    <name type="common">Brownbanded bambooshark</name>
    <name type="synonym">Hemiscyllium punctatum</name>
    <dbReference type="NCBI Taxonomy" id="137246"/>
    <lineage>
        <taxon>Eukaryota</taxon>
        <taxon>Metazoa</taxon>
        <taxon>Chordata</taxon>
        <taxon>Craniata</taxon>
        <taxon>Vertebrata</taxon>
        <taxon>Chondrichthyes</taxon>
        <taxon>Elasmobranchii</taxon>
        <taxon>Galeomorphii</taxon>
        <taxon>Galeoidea</taxon>
        <taxon>Orectolobiformes</taxon>
        <taxon>Hemiscylliidae</taxon>
        <taxon>Chiloscyllium</taxon>
    </lineage>
</organism>
<dbReference type="Pfam" id="PF07679">
    <property type="entry name" value="I-set"/>
    <property type="match status" value="2"/>
</dbReference>